<comment type="catalytic activity">
    <reaction evidence="7">
        <text>a peptidoglycan chain = a peptidoglycan chain with N-acetyl-1,6-anhydromuramyl-[peptide] at the reducing end + a peptidoglycan chain with N-acetylglucosamine at the non-reducing end.</text>
        <dbReference type="EC" id="4.2.2.29"/>
    </reaction>
</comment>
<keyword evidence="3 7" id="KW-1133">Transmembrane helix</keyword>
<name>A0ABV8RS76_9SPHN</name>
<dbReference type="EC" id="4.2.2.29" evidence="7"/>
<evidence type="ECO:0000256" key="2">
    <source>
        <dbReference type="ARBA" id="ARBA00022692"/>
    </source>
</evidence>
<keyword evidence="9" id="KW-1185">Reference proteome</keyword>
<reference evidence="9" key="1">
    <citation type="journal article" date="2019" name="Int. J. Syst. Evol. Microbiol.">
        <title>The Global Catalogue of Microorganisms (GCM) 10K type strain sequencing project: providing services to taxonomists for standard genome sequencing and annotation.</title>
        <authorList>
            <consortium name="The Broad Institute Genomics Platform"/>
            <consortium name="The Broad Institute Genome Sequencing Center for Infectious Disease"/>
            <person name="Wu L."/>
            <person name="Ma J."/>
        </authorList>
    </citation>
    <scope>NUCLEOTIDE SEQUENCE [LARGE SCALE GENOMIC DNA]</scope>
    <source>
        <strain evidence="9">CGMCC 1.12989</strain>
    </source>
</reference>
<keyword evidence="5 7" id="KW-0456">Lyase</keyword>
<evidence type="ECO:0000256" key="5">
    <source>
        <dbReference type="ARBA" id="ARBA00023239"/>
    </source>
</evidence>
<comment type="similarity">
    <text evidence="7">Belongs to the transglycosylase MltG family.</text>
</comment>
<gene>
    <name evidence="7 8" type="primary">mltG</name>
    <name evidence="8" type="ORF">ACFO0A_11195</name>
</gene>
<dbReference type="Gene3D" id="3.30.160.60">
    <property type="entry name" value="Classic Zinc Finger"/>
    <property type="match status" value="1"/>
</dbReference>
<evidence type="ECO:0000313" key="9">
    <source>
        <dbReference type="Proteomes" id="UP001595828"/>
    </source>
</evidence>
<evidence type="ECO:0000256" key="6">
    <source>
        <dbReference type="ARBA" id="ARBA00023316"/>
    </source>
</evidence>
<keyword evidence="1 7" id="KW-1003">Cell membrane</keyword>
<dbReference type="HAMAP" id="MF_02065">
    <property type="entry name" value="MltG"/>
    <property type="match status" value="1"/>
</dbReference>
<organism evidence="8 9">
    <name type="scientific">Novosphingobium tardum</name>
    <dbReference type="NCBI Taxonomy" id="1538021"/>
    <lineage>
        <taxon>Bacteria</taxon>
        <taxon>Pseudomonadati</taxon>
        <taxon>Pseudomonadota</taxon>
        <taxon>Alphaproteobacteria</taxon>
        <taxon>Sphingomonadales</taxon>
        <taxon>Sphingomonadaceae</taxon>
        <taxon>Novosphingobium</taxon>
    </lineage>
</organism>
<evidence type="ECO:0000256" key="1">
    <source>
        <dbReference type="ARBA" id="ARBA00022475"/>
    </source>
</evidence>
<keyword evidence="4 7" id="KW-0472">Membrane</keyword>
<evidence type="ECO:0000256" key="7">
    <source>
        <dbReference type="HAMAP-Rule" id="MF_02065"/>
    </source>
</evidence>
<feature type="site" description="Important for catalytic activity" evidence="7">
    <location>
        <position position="201"/>
    </location>
</feature>
<protein>
    <recommendedName>
        <fullName evidence="7">Endolytic murein transglycosylase</fullName>
        <ecNumber evidence="7">4.2.2.29</ecNumber>
    </recommendedName>
    <alternativeName>
        <fullName evidence="7">Peptidoglycan lytic transglycosylase</fullName>
    </alternativeName>
    <alternativeName>
        <fullName evidence="7">Peptidoglycan polymerization terminase</fullName>
    </alternativeName>
</protein>
<dbReference type="Pfam" id="PF02618">
    <property type="entry name" value="YceG"/>
    <property type="match status" value="1"/>
</dbReference>
<comment type="function">
    <text evidence="7">Functions as a peptidoglycan terminase that cleaves nascent peptidoglycan strands endolytically to terminate their elongation.</text>
</comment>
<dbReference type="Proteomes" id="UP001595828">
    <property type="component" value="Unassembled WGS sequence"/>
</dbReference>
<evidence type="ECO:0000256" key="4">
    <source>
        <dbReference type="ARBA" id="ARBA00023136"/>
    </source>
</evidence>
<accession>A0ABV8RS76</accession>
<dbReference type="Gene3D" id="3.30.1490.480">
    <property type="entry name" value="Endolytic murein transglycosylase"/>
    <property type="match status" value="1"/>
</dbReference>
<evidence type="ECO:0000256" key="3">
    <source>
        <dbReference type="ARBA" id="ARBA00022989"/>
    </source>
</evidence>
<dbReference type="PANTHER" id="PTHR30518">
    <property type="entry name" value="ENDOLYTIC MUREIN TRANSGLYCOSYLASE"/>
    <property type="match status" value="1"/>
</dbReference>
<evidence type="ECO:0000313" key="8">
    <source>
        <dbReference type="EMBL" id="MFC4295619.1"/>
    </source>
</evidence>
<dbReference type="EMBL" id="JBHSDR010000006">
    <property type="protein sequence ID" value="MFC4295619.1"/>
    <property type="molecule type" value="Genomic_DNA"/>
</dbReference>
<dbReference type="InterPro" id="IPR003770">
    <property type="entry name" value="MLTG-like"/>
</dbReference>
<keyword evidence="6 7" id="KW-0961">Cell wall biogenesis/degradation</keyword>
<comment type="caution">
    <text evidence="8">The sequence shown here is derived from an EMBL/GenBank/DDBJ whole genome shotgun (WGS) entry which is preliminary data.</text>
</comment>
<keyword evidence="2 7" id="KW-0812">Transmembrane</keyword>
<proteinExistence type="inferred from homology"/>
<sequence length="325" mass="34939">MARLRWKRGIIVALAVLALAWAGSFLRGWYAGGPLKSETAFIVPDGSTLTSVAAKLEKEGAIGSSQRFLALAKVLGSGDAIKAGEFLLPAHASGSRILDTLQHGKAMRRLIAVPEGMPSIMVWERLMAQPLLTGNIPVPAEGSLLPDSYDFERGEPRANVVARMQKAMSTTLAQLWSKRASNIAVSTPQEALALASIVEKETGKPSERRMVAGLYSNRLRAGMMLQADPTIIYPITRGKPLGRRILQSEIAAINDYNTYSMVGLPKGPITNPGRDSIAAVLNPAQTDALYMVADGTGGHVFASTLQQHNANVAKWFALRRARGEI</sequence>
<dbReference type="RefSeq" id="WP_379539088.1">
    <property type="nucleotide sequence ID" value="NZ_JBHSDR010000006.1"/>
</dbReference>
<dbReference type="CDD" id="cd08010">
    <property type="entry name" value="MltG_like"/>
    <property type="match status" value="1"/>
</dbReference>
<dbReference type="NCBIfam" id="TIGR00247">
    <property type="entry name" value="endolytic transglycosylase MltG"/>
    <property type="match status" value="1"/>
</dbReference>
<keyword evidence="7" id="KW-0997">Cell inner membrane</keyword>
<dbReference type="PANTHER" id="PTHR30518:SF2">
    <property type="entry name" value="ENDOLYTIC MUREIN TRANSGLYCOSYLASE"/>
    <property type="match status" value="1"/>
</dbReference>